<dbReference type="InterPro" id="IPR050250">
    <property type="entry name" value="Macrolide_Exporter_MacB"/>
</dbReference>
<feature type="transmembrane region" description="Helical" evidence="8">
    <location>
        <begin position="20"/>
        <end position="39"/>
    </location>
</feature>
<organism evidence="11 12">
    <name type="scientific">Paractinoplanes abujensis</name>
    <dbReference type="NCBI Taxonomy" id="882441"/>
    <lineage>
        <taxon>Bacteria</taxon>
        <taxon>Bacillati</taxon>
        <taxon>Actinomycetota</taxon>
        <taxon>Actinomycetes</taxon>
        <taxon>Micromonosporales</taxon>
        <taxon>Micromonosporaceae</taxon>
        <taxon>Paractinoplanes</taxon>
    </lineage>
</organism>
<evidence type="ECO:0000259" key="10">
    <source>
        <dbReference type="Pfam" id="PF12704"/>
    </source>
</evidence>
<dbReference type="Pfam" id="PF02687">
    <property type="entry name" value="FtsX"/>
    <property type="match status" value="2"/>
</dbReference>
<feature type="transmembrane region" description="Helical" evidence="8">
    <location>
        <begin position="464"/>
        <end position="485"/>
    </location>
</feature>
<keyword evidence="2" id="KW-1003">Cell membrane</keyword>
<feature type="transmembrane region" description="Helical" evidence="8">
    <location>
        <begin position="656"/>
        <end position="683"/>
    </location>
</feature>
<feature type="transmembrane region" description="Helical" evidence="8">
    <location>
        <begin position="411"/>
        <end position="435"/>
    </location>
</feature>
<feature type="domain" description="ABC3 transporter permease C-terminal" evidence="9">
    <location>
        <begin position="662"/>
        <end position="778"/>
    </location>
</feature>
<dbReference type="InterPro" id="IPR025857">
    <property type="entry name" value="MacB_PCD"/>
</dbReference>
<dbReference type="InterPro" id="IPR003838">
    <property type="entry name" value="ABC3_permease_C"/>
</dbReference>
<name>A0A7W7FZ56_9ACTN</name>
<feature type="transmembrane region" description="Helical" evidence="8">
    <location>
        <begin position="710"/>
        <end position="731"/>
    </location>
</feature>
<feature type="transmembrane region" description="Helical" evidence="8">
    <location>
        <begin position="752"/>
        <end position="771"/>
    </location>
</feature>
<feature type="transmembrane region" description="Helical" evidence="8">
    <location>
        <begin position="245"/>
        <end position="268"/>
    </location>
</feature>
<keyword evidence="3 8" id="KW-0812">Transmembrane</keyword>
<proteinExistence type="inferred from homology"/>
<protein>
    <submittedName>
        <fullName evidence="11">Putative ABC transport system permease protein</fullName>
    </submittedName>
</protein>
<evidence type="ECO:0000259" key="9">
    <source>
        <dbReference type="Pfam" id="PF02687"/>
    </source>
</evidence>
<evidence type="ECO:0000256" key="5">
    <source>
        <dbReference type="ARBA" id="ARBA00023136"/>
    </source>
</evidence>
<reference evidence="11 12" key="1">
    <citation type="submission" date="2020-08" db="EMBL/GenBank/DDBJ databases">
        <title>Sequencing the genomes of 1000 actinobacteria strains.</title>
        <authorList>
            <person name="Klenk H.-P."/>
        </authorList>
    </citation>
    <scope>NUCLEOTIDE SEQUENCE [LARGE SCALE GENOMIC DNA]</scope>
    <source>
        <strain evidence="11 12">DSM 45518</strain>
    </source>
</reference>
<dbReference type="PANTHER" id="PTHR30572">
    <property type="entry name" value="MEMBRANE COMPONENT OF TRANSPORTER-RELATED"/>
    <property type="match status" value="1"/>
</dbReference>
<feature type="domain" description="MacB-like periplasmic core" evidence="10">
    <location>
        <begin position="19"/>
        <end position="214"/>
    </location>
</feature>
<comment type="subcellular location">
    <subcellularLocation>
        <location evidence="1">Cell membrane</location>
        <topology evidence="1">Multi-pass membrane protein</topology>
    </subcellularLocation>
</comment>
<dbReference type="PANTHER" id="PTHR30572:SF4">
    <property type="entry name" value="ABC TRANSPORTER PERMEASE YTRF"/>
    <property type="match status" value="1"/>
</dbReference>
<feature type="transmembrane region" description="Helical" evidence="8">
    <location>
        <begin position="334"/>
        <end position="356"/>
    </location>
</feature>
<evidence type="ECO:0000256" key="7">
    <source>
        <dbReference type="SAM" id="MobiDB-lite"/>
    </source>
</evidence>
<keyword evidence="4 8" id="KW-1133">Transmembrane helix</keyword>
<evidence type="ECO:0000256" key="3">
    <source>
        <dbReference type="ARBA" id="ARBA00022692"/>
    </source>
</evidence>
<feature type="transmembrane region" description="Helical" evidence="8">
    <location>
        <begin position="387"/>
        <end position="405"/>
    </location>
</feature>
<comment type="caution">
    <text evidence="11">The sequence shown here is derived from an EMBL/GenBank/DDBJ whole genome shotgun (WGS) entry which is preliminary data.</text>
</comment>
<dbReference type="RefSeq" id="WP_184949173.1">
    <property type="nucleotide sequence ID" value="NZ_BOMC01000045.1"/>
</dbReference>
<evidence type="ECO:0000256" key="1">
    <source>
        <dbReference type="ARBA" id="ARBA00004651"/>
    </source>
</evidence>
<feature type="region of interest" description="Disordered" evidence="7">
    <location>
        <begin position="101"/>
        <end position="120"/>
    </location>
</feature>
<evidence type="ECO:0000313" key="11">
    <source>
        <dbReference type="EMBL" id="MBB4690172.1"/>
    </source>
</evidence>
<keyword evidence="5 8" id="KW-0472">Membrane</keyword>
<gene>
    <name evidence="11" type="ORF">BKA14_000320</name>
</gene>
<dbReference type="GO" id="GO:0022857">
    <property type="term" value="F:transmembrane transporter activity"/>
    <property type="evidence" value="ECO:0007669"/>
    <property type="project" value="TreeGrafter"/>
</dbReference>
<feature type="domain" description="ABC3 transporter permease C-terminal" evidence="9">
    <location>
        <begin position="247"/>
        <end position="363"/>
    </location>
</feature>
<dbReference type="AlphaFoldDB" id="A0A7W7FZ56"/>
<accession>A0A7W7FZ56</accession>
<dbReference type="EMBL" id="JACHMF010000001">
    <property type="protein sequence ID" value="MBB4690172.1"/>
    <property type="molecule type" value="Genomic_DNA"/>
</dbReference>
<evidence type="ECO:0000256" key="6">
    <source>
        <dbReference type="ARBA" id="ARBA00038076"/>
    </source>
</evidence>
<evidence type="ECO:0000256" key="2">
    <source>
        <dbReference type="ARBA" id="ARBA00022475"/>
    </source>
</evidence>
<feature type="transmembrane region" description="Helical" evidence="8">
    <location>
        <begin position="288"/>
        <end position="314"/>
    </location>
</feature>
<dbReference type="Proteomes" id="UP000542742">
    <property type="component" value="Unassembled WGS sequence"/>
</dbReference>
<keyword evidence="12" id="KW-1185">Reference proteome</keyword>
<dbReference type="GO" id="GO:0005886">
    <property type="term" value="C:plasma membrane"/>
    <property type="evidence" value="ECO:0007669"/>
    <property type="project" value="UniProtKB-SubCell"/>
</dbReference>
<evidence type="ECO:0000313" key="12">
    <source>
        <dbReference type="Proteomes" id="UP000542742"/>
    </source>
</evidence>
<sequence length="786" mass="81087">MSGMLRLTLRTARANLTRSLLSSLAVVLGVAFVAGSLMFTDGLQRAMTGHVAEQYRAIDVEVTASGDSVSRIRAIDGVRAAEPTWTLWYTGLATADGRKIGGENRSRNVPAAPGLRSIDTRDGRLPAANGEVALDLRTAAREGLEIGDKLLISGFGGEPRTYGLVGLATVEGPGTTILMTTADIEAMAGYPADTIIVDAADGVTDEDLAARISAATGAEAYGHDDLVRRAENAAVGDAETFRNGLLAFGVIAVCMAAFVIANTFTIVLAQRTRETALLRLVGATRGQVFRSVVAEAAVIGLGGSVLGLALGVLLAHGLPVLLSEFGITEVDPFVSVRTLVIGLLVGVGVTVLAALLPARRGTFVPPVAALSDAAVQVARRTGRTRRVSGIALLTIGGLVLVGSSGSGRTEVVALGAVLAVGGFLLLSPIAVPFLVRVLARPLALMGGATVALALANAIRNPRRIATTTNALVVGVTLIGTFTVIARSAEAPAERRAADKMTAQFLVTDSAGLGVLPDSTLAALAREPQLAPARPDYRTFDQTTGWEVHTGAPRPGTAAVTADVGVAPGSTISLGGKKYEVASVRPGSRTVWLTPQDITTAFTDPTLTELQVDPAPGISATDARTALNRALAGLPTVVAYDRAEYAKSLNANLNQGLGAVTALLALAVIIALIGVANTLTLSVVERTRENSLLRAIGLTRRQLRLTLSTEALVLALTGTLIGVGLSAAFALSALRSLEMHGRPLTLVMPWDRLAVLLAVAAAAALLASVLPARRAVRHPIAENLAAD</sequence>
<evidence type="ECO:0000256" key="8">
    <source>
        <dbReference type="SAM" id="Phobius"/>
    </source>
</evidence>
<comment type="similarity">
    <text evidence="6">Belongs to the ABC-4 integral membrane protein family.</text>
</comment>
<evidence type="ECO:0000256" key="4">
    <source>
        <dbReference type="ARBA" id="ARBA00022989"/>
    </source>
</evidence>
<dbReference type="Pfam" id="PF12704">
    <property type="entry name" value="MacB_PCD"/>
    <property type="match status" value="1"/>
</dbReference>